<dbReference type="GeneID" id="17279302"/>
<accession>A0A0D3KE47</accession>
<feature type="transmembrane region" description="Helical" evidence="1">
    <location>
        <begin position="29"/>
        <end position="53"/>
    </location>
</feature>
<dbReference type="KEGG" id="ehx:EMIHUDRAFT_205318"/>
<sequence length="212" mass="21009">MPAGSAESVAGAAKGASSNLLFGLDSPTLWIVTLLAALPRCAASLVLGMALALSGTAIEGRAVGSAGACNGVAAAVASIAKPSWLAAIPLHVGAGLCFGLMALSAFSEQAGERRMPLVKKFASLPQAAHLALPLALRTLAGLSFGLAGYLLVAVCVLAATCVLLVAGHLCGRSIAESLEGLHQSGVNLRPAHGGIGLLAVLAVLELGSIKPY</sequence>
<dbReference type="KEGG" id="ehx:EMIHUDRAFT_228883"/>
<evidence type="ECO:0000313" key="2">
    <source>
        <dbReference type="EnsemblProtists" id="EOD34032"/>
    </source>
</evidence>
<proteinExistence type="predicted"/>
<evidence type="ECO:0000313" key="3">
    <source>
        <dbReference type="Proteomes" id="UP000013827"/>
    </source>
</evidence>
<dbReference type="AlphaFoldDB" id="A0A0D3KE47"/>
<keyword evidence="3" id="KW-1185">Reference proteome</keyword>
<organism evidence="2 3">
    <name type="scientific">Emiliania huxleyi (strain CCMP1516)</name>
    <dbReference type="NCBI Taxonomy" id="280463"/>
    <lineage>
        <taxon>Eukaryota</taxon>
        <taxon>Haptista</taxon>
        <taxon>Haptophyta</taxon>
        <taxon>Prymnesiophyceae</taxon>
        <taxon>Isochrysidales</taxon>
        <taxon>Noelaerhabdaceae</taxon>
        <taxon>Emiliania</taxon>
    </lineage>
</organism>
<keyword evidence="1" id="KW-1133">Transmembrane helix</keyword>
<protein>
    <submittedName>
        <fullName evidence="2">Uncharacterized protein</fullName>
    </submittedName>
</protein>
<dbReference type="HOGENOM" id="CLU_1301699_0_0_1"/>
<dbReference type="PaxDb" id="2903-EOD26327"/>
<feature type="transmembrane region" description="Helical" evidence="1">
    <location>
        <begin position="150"/>
        <end position="170"/>
    </location>
</feature>
<reference evidence="2" key="2">
    <citation type="submission" date="2024-10" db="UniProtKB">
        <authorList>
            <consortium name="EnsemblProtists"/>
        </authorList>
    </citation>
    <scope>IDENTIFICATION</scope>
</reference>
<reference evidence="3" key="1">
    <citation type="journal article" date="2013" name="Nature">
        <title>Pan genome of the phytoplankton Emiliania underpins its global distribution.</title>
        <authorList>
            <person name="Read B.A."/>
            <person name="Kegel J."/>
            <person name="Klute M.J."/>
            <person name="Kuo A."/>
            <person name="Lefebvre S.C."/>
            <person name="Maumus F."/>
            <person name="Mayer C."/>
            <person name="Miller J."/>
            <person name="Monier A."/>
            <person name="Salamov A."/>
            <person name="Young J."/>
            <person name="Aguilar M."/>
            <person name="Claverie J.M."/>
            <person name="Frickenhaus S."/>
            <person name="Gonzalez K."/>
            <person name="Herman E.K."/>
            <person name="Lin Y.C."/>
            <person name="Napier J."/>
            <person name="Ogata H."/>
            <person name="Sarno A.F."/>
            <person name="Shmutz J."/>
            <person name="Schroeder D."/>
            <person name="de Vargas C."/>
            <person name="Verret F."/>
            <person name="von Dassow P."/>
            <person name="Valentin K."/>
            <person name="Van de Peer Y."/>
            <person name="Wheeler G."/>
            <person name="Dacks J.B."/>
            <person name="Delwiche C.F."/>
            <person name="Dyhrman S.T."/>
            <person name="Glockner G."/>
            <person name="John U."/>
            <person name="Richards T."/>
            <person name="Worden A.Z."/>
            <person name="Zhang X."/>
            <person name="Grigoriev I.V."/>
            <person name="Allen A.E."/>
            <person name="Bidle K."/>
            <person name="Borodovsky M."/>
            <person name="Bowler C."/>
            <person name="Brownlee C."/>
            <person name="Cock J.M."/>
            <person name="Elias M."/>
            <person name="Gladyshev V.N."/>
            <person name="Groth M."/>
            <person name="Guda C."/>
            <person name="Hadaegh A."/>
            <person name="Iglesias-Rodriguez M.D."/>
            <person name="Jenkins J."/>
            <person name="Jones B.M."/>
            <person name="Lawson T."/>
            <person name="Leese F."/>
            <person name="Lindquist E."/>
            <person name="Lobanov A."/>
            <person name="Lomsadze A."/>
            <person name="Malik S.B."/>
            <person name="Marsh M.E."/>
            <person name="Mackinder L."/>
            <person name="Mock T."/>
            <person name="Mueller-Roeber B."/>
            <person name="Pagarete A."/>
            <person name="Parker M."/>
            <person name="Probert I."/>
            <person name="Quesneville H."/>
            <person name="Raines C."/>
            <person name="Rensing S.A."/>
            <person name="Riano-Pachon D.M."/>
            <person name="Richier S."/>
            <person name="Rokitta S."/>
            <person name="Shiraiwa Y."/>
            <person name="Soanes D.M."/>
            <person name="van der Giezen M."/>
            <person name="Wahlund T.M."/>
            <person name="Williams B."/>
            <person name="Wilson W."/>
            <person name="Wolfe G."/>
            <person name="Wurch L.L."/>
        </authorList>
    </citation>
    <scope>NUCLEOTIDE SEQUENCE</scope>
</reference>
<dbReference type="EnsemblProtists" id="EOD34032">
    <property type="protein sequence ID" value="EOD34032"/>
    <property type="gene ID" value="EMIHUDRAFT_228883"/>
</dbReference>
<keyword evidence="1" id="KW-0472">Membrane</keyword>
<dbReference type="Proteomes" id="UP000013827">
    <property type="component" value="Unassembled WGS sequence"/>
</dbReference>
<feature type="transmembrane region" description="Helical" evidence="1">
    <location>
        <begin position="86"/>
        <end position="106"/>
    </location>
</feature>
<dbReference type="RefSeq" id="XP_005778756.1">
    <property type="nucleotide sequence ID" value="XM_005778699.1"/>
</dbReference>
<keyword evidence="1" id="KW-0812">Transmembrane</keyword>
<name>A0A0D3KE47_EMIH1</name>
<dbReference type="RefSeq" id="XP_005786461.1">
    <property type="nucleotide sequence ID" value="XM_005786404.1"/>
</dbReference>
<evidence type="ECO:0000256" key="1">
    <source>
        <dbReference type="SAM" id="Phobius"/>
    </source>
</evidence>
<dbReference type="GeneID" id="17271872"/>
<dbReference type="EnsemblProtists" id="EOD26327">
    <property type="protein sequence ID" value="EOD26327"/>
    <property type="gene ID" value="EMIHUDRAFT_205318"/>
</dbReference>